<dbReference type="Pfam" id="PF09851">
    <property type="entry name" value="SHOCT"/>
    <property type="match status" value="1"/>
</dbReference>
<evidence type="ECO:0000313" key="5">
    <source>
        <dbReference type="Proteomes" id="UP000008680"/>
    </source>
</evidence>
<feature type="domain" description="SHOCT" evidence="2">
    <location>
        <begin position="320"/>
        <end position="347"/>
    </location>
</feature>
<dbReference type="InterPro" id="IPR018649">
    <property type="entry name" value="SHOCT"/>
</dbReference>
<proteinExistence type="predicted"/>
<evidence type="ECO:0000259" key="3">
    <source>
        <dbReference type="Pfam" id="PF13240"/>
    </source>
</evidence>
<evidence type="ECO:0000313" key="4">
    <source>
        <dbReference type="EMBL" id="ADC46641.1"/>
    </source>
</evidence>
<feature type="domain" description="Zinc-ribbon" evidence="3">
    <location>
        <begin position="2"/>
        <end position="24"/>
    </location>
</feature>
<gene>
    <name evidence="4" type="ordered locus">mru_0790</name>
</gene>
<dbReference type="RefSeq" id="WP_012955592.1">
    <property type="nucleotide sequence ID" value="NC_013790.1"/>
</dbReference>
<evidence type="ECO:0000259" key="2">
    <source>
        <dbReference type="Pfam" id="PF09851"/>
    </source>
</evidence>
<feature type="region of interest" description="Disordered" evidence="1">
    <location>
        <begin position="29"/>
        <end position="82"/>
    </location>
</feature>
<dbReference type="KEGG" id="mru:mru_0790"/>
<organism evidence="4 5">
    <name type="scientific">Methanobrevibacter ruminantium (strain ATCC 35063 / DSM 1093 / JCM 13430 / OCM 146 / M1)</name>
    <name type="common">Methanobacterium ruminantium</name>
    <dbReference type="NCBI Taxonomy" id="634498"/>
    <lineage>
        <taxon>Archaea</taxon>
        <taxon>Methanobacteriati</taxon>
        <taxon>Methanobacteriota</taxon>
        <taxon>Methanomada group</taxon>
        <taxon>Methanobacteria</taxon>
        <taxon>Methanobacteriales</taxon>
        <taxon>Methanobacteriaceae</taxon>
        <taxon>Methanobrevibacter</taxon>
    </lineage>
</organism>
<dbReference type="Proteomes" id="UP000008680">
    <property type="component" value="Chromosome"/>
</dbReference>
<dbReference type="PATRIC" id="fig|634498.28.peg.791"/>
<reference evidence="4 5" key="1">
    <citation type="journal article" date="2010" name="PLoS ONE">
        <title>The genome sequence of the rumen methanogen Methanobrevibacter ruminantium reveals new possibilities for controlling ruminant methane emissions.</title>
        <authorList>
            <person name="Leahy S.C."/>
            <person name="Kelly W.J."/>
            <person name="Altermann E."/>
            <person name="Ronimus R.S."/>
            <person name="Yeoman C.J."/>
            <person name="Pacheco D.M."/>
            <person name="Li D."/>
            <person name="Kong Z."/>
            <person name="McTavish S."/>
            <person name="Sang C."/>
            <person name="Lambie S.C."/>
            <person name="Janssen P.H."/>
            <person name="Dey D."/>
            <person name="Attwood G.T."/>
        </authorList>
    </citation>
    <scope>NUCLEOTIDE SEQUENCE [LARGE SCALE GENOMIC DNA]</scope>
    <source>
        <strain evidence="5">ATCC 35063 / DSM 1093 / JCM 13430 / OCM 146 / M1</strain>
    </source>
</reference>
<dbReference type="OrthoDB" id="82625at2157"/>
<accession>D3E280</accession>
<protein>
    <recommendedName>
        <fullName evidence="6">Zinc-ribbon domain-containing protein</fullName>
    </recommendedName>
</protein>
<dbReference type="eggNOG" id="arCOG07669">
    <property type="taxonomic scope" value="Archaea"/>
</dbReference>
<keyword evidence="5" id="KW-1185">Reference proteome</keyword>
<sequence>MFCHNCGSEISDDANFCVNCGAKLIRLDEEKAQPSKSSSRGLSNKKTDEQKETSSGRGLFNKKTDEQKETSSGRGLFNKKTKEQKEAIKEIKSYTKGNYKRFRQIIPRYGILAMEVSHTKVFNGIIKTIRKEIENENLTADQIEGRVFQLLTEEYGEPMSQEEADELFNQQNLQTKLENERKLEQKFGVPFQNRVWFKCTVEEMRHSTFTNTNDRDIVDGYVFVEDTFLEIVKESVFLKSKMGTRKIFYDNIASIDHDAKGRLNLSSSLEIYLKSSDRVQLKHVNKGMVDLVTGKYNEYMENKINDNAENVTNGTNSNVDELMKYADLYERGLLTQEEFEQKKKELL</sequence>
<dbReference type="STRING" id="634498.mru_0790"/>
<dbReference type="HOGENOM" id="CLU_798360_0_0_2"/>
<dbReference type="AlphaFoldDB" id="D3E280"/>
<feature type="compositionally biased region" description="Basic and acidic residues" evidence="1">
    <location>
        <begin position="62"/>
        <end position="71"/>
    </location>
</feature>
<dbReference type="EMBL" id="CP001719">
    <property type="protein sequence ID" value="ADC46641.1"/>
    <property type="molecule type" value="Genomic_DNA"/>
</dbReference>
<feature type="compositionally biased region" description="Basic and acidic residues" evidence="1">
    <location>
        <begin position="45"/>
        <end position="54"/>
    </location>
</feature>
<evidence type="ECO:0008006" key="6">
    <source>
        <dbReference type="Google" id="ProtNLM"/>
    </source>
</evidence>
<dbReference type="Pfam" id="PF13240">
    <property type="entry name" value="Zn_Ribbon_1"/>
    <property type="match status" value="1"/>
</dbReference>
<evidence type="ECO:0000256" key="1">
    <source>
        <dbReference type="SAM" id="MobiDB-lite"/>
    </source>
</evidence>
<feature type="compositionally biased region" description="Polar residues" evidence="1">
    <location>
        <begin position="34"/>
        <end position="44"/>
    </location>
</feature>
<name>D3E280_METRM</name>
<dbReference type="eggNOG" id="arCOG01917">
    <property type="taxonomic scope" value="Archaea"/>
</dbReference>
<dbReference type="InterPro" id="IPR026870">
    <property type="entry name" value="Zinc_ribbon_dom"/>
</dbReference>
<dbReference type="GeneID" id="8770439"/>